<protein>
    <recommendedName>
        <fullName evidence="1">CARDB domain-containing protein</fullName>
    </recommendedName>
</protein>
<gene>
    <name evidence="2" type="ORF">METZ01_LOCUS148486</name>
</gene>
<dbReference type="InterPro" id="IPR013783">
    <property type="entry name" value="Ig-like_fold"/>
</dbReference>
<dbReference type="InterPro" id="IPR011635">
    <property type="entry name" value="CARDB"/>
</dbReference>
<proteinExistence type="predicted"/>
<evidence type="ECO:0000313" key="2">
    <source>
        <dbReference type="EMBL" id="SVA95632.1"/>
    </source>
</evidence>
<sequence length="420" mass="44512">MTVVASIAVVSFLLLVLFASPQGGSASSSLVTVSADALTKDAPVGEAVGFVVEFHNTDSDQARSIEPAFQFMDGDSANWSAWWASTDDTPLAPGTRLLIAADGTQEFHFYVRPPAEAAGRSRELWAYGLEGFFEEEERNQTMRPSGAPLLLTVSAVEPYGATLELDASVGVIYQEQQTSFSFTLRSTGAYSDDFPLAVGNGSTLPAEAVAFTPASGRLKGSYDAISKQDREIAGTITVSPDRNLLPGDYTLAIELSIDSGVTASAQMALTAPEPELHFVTGSFKITSVNELKHDEPFSFEVIVANTGGNVDSNGNFAESIAVRASGDSLGEQTNFVTSLRNGEEATVHFTLTPATGGELTLELQIDSDDSVAERDEGNNVRSEKLTFEAEPELEDDGGLIPAPGILAAATVLLAAARRRR</sequence>
<accession>A0A382A3B2</accession>
<dbReference type="Pfam" id="PF07705">
    <property type="entry name" value="CARDB"/>
    <property type="match status" value="1"/>
</dbReference>
<dbReference type="AlphaFoldDB" id="A0A382A3B2"/>
<dbReference type="EMBL" id="UINC01023616">
    <property type="protein sequence ID" value="SVA95632.1"/>
    <property type="molecule type" value="Genomic_DNA"/>
</dbReference>
<name>A0A382A3B2_9ZZZZ</name>
<reference evidence="2" key="1">
    <citation type="submission" date="2018-05" db="EMBL/GenBank/DDBJ databases">
        <authorList>
            <person name="Lanie J.A."/>
            <person name="Ng W.-L."/>
            <person name="Kazmierczak K.M."/>
            <person name="Andrzejewski T.M."/>
            <person name="Davidsen T.M."/>
            <person name="Wayne K.J."/>
            <person name="Tettelin H."/>
            <person name="Glass J.I."/>
            <person name="Rusch D."/>
            <person name="Podicherti R."/>
            <person name="Tsui H.-C.T."/>
            <person name="Winkler M.E."/>
        </authorList>
    </citation>
    <scope>NUCLEOTIDE SEQUENCE</scope>
</reference>
<evidence type="ECO:0000259" key="1">
    <source>
        <dbReference type="Pfam" id="PF07705"/>
    </source>
</evidence>
<dbReference type="Gene3D" id="2.60.40.10">
    <property type="entry name" value="Immunoglobulins"/>
    <property type="match status" value="1"/>
</dbReference>
<organism evidence="2">
    <name type="scientific">marine metagenome</name>
    <dbReference type="NCBI Taxonomy" id="408172"/>
    <lineage>
        <taxon>unclassified sequences</taxon>
        <taxon>metagenomes</taxon>
        <taxon>ecological metagenomes</taxon>
    </lineage>
</organism>
<feature type="domain" description="CARDB" evidence="1">
    <location>
        <begin position="286"/>
        <end position="382"/>
    </location>
</feature>